<dbReference type="InterPro" id="IPR036291">
    <property type="entry name" value="NAD(P)-bd_dom_sf"/>
</dbReference>
<evidence type="ECO:0000256" key="2">
    <source>
        <dbReference type="ARBA" id="ARBA00023002"/>
    </source>
</evidence>
<dbReference type="SUPFAM" id="SSF51735">
    <property type="entry name" value="NAD(P)-binding Rossmann-fold domains"/>
    <property type="match status" value="1"/>
</dbReference>
<comment type="similarity">
    <text evidence="1 3">Belongs to the short-chain dehydrogenases/reductases (SDR) family.</text>
</comment>
<dbReference type="RefSeq" id="WP_311341332.1">
    <property type="nucleotide sequence ID" value="NZ_JAVRHS010000010.1"/>
</dbReference>
<evidence type="ECO:0000259" key="4">
    <source>
        <dbReference type="SMART" id="SM00822"/>
    </source>
</evidence>
<gene>
    <name evidence="5" type="ORF">RM533_11280</name>
</gene>
<dbReference type="InterPro" id="IPR020904">
    <property type="entry name" value="Sc_DH/Rdtase_CS"/>
</dbReference>
<dbReference type="PANTHER" id="PTHR42901:SF1">
    <property type="entry name" value="ALCOHOL DEHYDROGENASE"/>
    <property type="match status" value="1"/>
</dbReference>
<dbReference type="PROSITE" id="PS00061">
    <property type="entry name" value="ADH_SHORT"/>
    <property type="match status" value="1"/>
</dbReference>
<dbReference type="InterPro" id="IPR002347">
    <property type="entry name" value="SDR_fam"/>
</dbReference>
<proteinExistence type="inferred from homology"/>
<reference evidence="5 6" key="1">
    <citation type="submission" date="2023-09" db="EMBL/GenBank/DDBJ databases">
        <authorList>
            <person name="Rey-Velasco X."/>
        </authorList>
    </citation>
    <scope>NUCLEOTIDE SEQUENCE [LARGE SCALE GENOMIC DNA]</scope>
    <source>
        <strain evidence="5 6">F390</strain>
    </source>
</reference>
<evidence type="ECO:0000256" key="3">
    <source>
        <dbReference type="RuleBase" id="RU000363"/>
    </source>
</evidence>
<protein>
    <submittedName>
        <fullName evidence="5">SDR family NAD(P)-dependent oxidoreductase</fullName>
    </submittedName>
</protein>
<dbReference type="Pfam" id="PF00106">
    <property type="entry name" value="adh_short"/>
    <property type="match status" value="1"/>
</dbReference>
<comment type="caution">
    <text evidence="5">The sequence shown here is derived from an EMBL/GenBank/DDBJ whole genome shotgun (WGS) entry which is preliminary data.</text>
</comment>
<dbReference type="Proteomes" id="UP001259803">
    <property type="component" value="Unassembled WGS sequence"/>
</dbReference>
<evidence type="ECO:0000256" key="1">
    <source>
        <dbReference type="ARBA" id="ARBA00006484"/>
    </source>
</evidence>
<dbReference type="Gene3D" id="3.40.50.720">
    <property type="entry name" value="NAD(P)-binding Rossmann-like Domain"/>
    <property type="match status" value="1"/>
</dbReference>
<name>A0ABU2ZJH2_9SPHN</name>
<keyword evidence="2" id="KW-0560">Oxidoreductase</keyword>
<keyword evidence="6" id="KW-1185">Reference proteome</keyword>
<dbReference type="PRINTS" id="PR00081">
    <property type="entry name" value="GDHRDH"/>
</dbReference>
<organism evidence="5 6">
    <name type="scientific">Croceicoccus esteveae</name>
    <dbReference type="NCBI Taxonomy" id="3075597"/>
    <lineage>
        <taxon>Bacteria</taxon>
        <taxon>Pseudomonadati</taxon>
        <taxon>Pseudomonadota</taxon>
        <taxon>Alphaproteobacteria</taxon>
        <taxon>Sphingomonadales</taxon>
        <taxon>Erythrobacteraceae</taxon>
        <taxon>Croceicoccus</taxon>
    </lineage>
</organism>
<accession>A0ABU2ZJH2</accession>
<feature type="domain" description="Ketoreductase" evidence="4">
    <location>
        <begin position="3"/>
        <end position="183"/>
    </location>
</feature>
<evidence type="ECO:0000313" key="5">
    <source>
        <dbReference type="EMBL" id="MDT0576758.1"/>
    </source>
</evidence>
<dbReference type="SMART" id="SM00822">
    <property type="entry name" value="PKS_KR"/>
    <property type="match status" value="1"/>
</dbReference>
<dbReference type="PANTHER" id="PTHR42901">
    <property type="entry name" value="ALCOHOL DEHYDROGENASE"/>
    <property type="match status" value="1"/>
</dbReference>
<evidence type="ECO:0000313" key="6">
    <source>
        <dbReference type="Proteomes" id="UP001259803"/>
    </source>
</evidence>
<dbReference type="PRINTS" id="PR00080">
    <property type="entry name" value="SDRFAMILY"/>
</dbReference>
<dbReference type="EMBL" id="JAVRHS010000010">
    <property type="protein sequence ID" value="MDT0576758.1"/>
    <property type="molecule type" value="Genomic_DNA"/>
</dbReference>
<dbReference type="InterPro" id="IPR057326">
    <property type="entry name" value="KR_dom"/>
</dbReference>
<sequence>MIRTALVTGATSGIGEACARAFVAAGWQVIATGRRGERLRSLRDALGDSVLPLAFDIRDDAARAAALAGLPERFAAIDCLINNAGLALGTGPAQAADPGDWQTMVDTNIGALLAMTHVLLPRLIERRGAIINLSSVAATYPYPGGNVYAATKAFVTQFSLALRADLGGTGVRVTSIEPGMVETEFTLVRTGGDQDASHALYGGMQPMTGDDIAATVLWVAQLPPHLNINRLELMPVAQSFGPFQVARNPV</sequence>